<comment type="caution">
    <text evidence="2">The sequence shown here is derived from an EMBL/GenBank/DDBJ whole genome shotgun (WGS) entry which is preliminary data.</text>
</comment>
<dbReference type="InterPro" id="IPR036865">
    <property type="entry name" value="CRAL-TRIO_dom_sf"/>
</dbReference>
<dbReference type="InterPro" id="IPR036034">
    <property type="entry name" value="PDZ_sf"/>
</dbReference>
<dbReference type="Pfam" id="PF00650">
    <property type="entry name" value="CRAL_TRIO"/>
    <property type="match status" value="1"/>
</dbReference>
<dbReference type="AlphaFoldDB" id="A0A9N8HMI8"/>
<dbReference type="SUPFAM" id="SSF50156">
    <property type="entry name" value="PDZ domain-like"/>
    <property type="match status" value="1"/>
</dbReference>
<dbReference type="InterPro" id="IPR001478">
    <property type="entry name" value="PDZ"/>
</dbReference>
<accession>A0A9N8HMI8</accession>
<feature type="domain" description="PDZ" evidence="1">
    <location>
        <begin position="34"/>
        <end position="95"/>
    </location>
</feature>
<evidence type="ECO:0000313" key="3">
    <source>
        <dbReference type="Proteomes" id="UP001153069"/>
    </source>
</evidence>
<evidence type="ECO:0000313" key="2">
    <source>
        <dbReference type="EMBL" id="CAB9520643.1"/>
    </source>
</evidence>
<protein>
    <recommendedName>
        <fullName evidence="1">PDZ domain-containing protein</fullName>
    </recommendedName>
</protein>
<dbReference type="Gene3D" id="3.40.525.10">
    <property type="entry name" value="CRAL-TRIO lipid binding domain"/>
    <property type="match status" value="1"/>
</dbReference>
<sequence length="272" mass="30220">MFLSHQILDVGVIVTLECGDDIGMHANREVKKTLLLTYYDPKGSLGCQLVNTDKGSDDHMFLPGYAVIGKLLKGETVARKFDVRVGDVIVAVNGTGYRRFAPDYKEADVEYLNKDEEKVDVTLDNAVVAAGEAYNQLLSKIKAIKAAAPDPPLILTLERYGGTPLQFMASILGGTDNNVRIGNSQRIYKIFEPNYPETLFKMVMFPVSSMVGLTARSLLSFVNEKTQSKFLITNSLDKVCEELGWEKRDVDDCGGIKEFMEKHEKVGDSFLF</sequence>
<evidence type="ECO:0000259" key="1">
    <source>
        <dbReference type="PROSITE" id="PS50106"/>
    </source>
</evidence>
<name>A0A9N8HMI8_9STRA</name>
<dbReference type="OrthoDB" id="37577at2759"/>
<keyword evidence="3" id="KW-1185">Reference proteome</keyword>
<reference evidence="2" key="1">
    <citation type="submission" date="2020-06" db="EMBL/GenBank/DDBJ databases">
        <authorList>
            <consortium name="Plant Systems Biology data submission"/>
        </authorList>
    </citation>
    <scope>NUCLEOTIDE SEQUENCE</scope>
    <source>
        <strain evidence="2">D6</strain>
    </source>
</reference>
<dbReference type="PROSITE" id="PS50106">
    <property type="entry name" value="PDZ"/>
    <property type="match status" value="1"/>
</dbReference>
<dbReference type="InterPro" id="IPR001251">
    <property type="entry name" value="CRAL-TRIO_dom"/>
</dbReference>
<organism evidence="2 3">
    <name type="scientific">Seminavis robusta</name>
    <dbReference type="NCBI Taxonomy" id="568900"/>
    <lineage>
        <taxon>Eukaryota</taxon>
        <taxon>Sar</taxon>
        <taxon>Stramenopiles</taxon>
        <taxon>Ochrophyta</taxon>
        <taxon>Bacillariophyta</taxon>
        <taxon>Bacillariophyceae</taxon>
        <taxon>Bacillariophycidae</taxon>
        <taxon>Naviculales</taxon>
        <taxon>Naviculaceae</taxon>
        <taxon>Seminavis</taxon>
    </lineage>
</organism>
<dbReference type="EMBL" id="CAICTM010001120">
    <property type="protein sequence ID" value="CAB9520643.1"/>
    <property type="molecule type" value="Genomic_DNA"/>
</dbReference>
<gene>
    <name evidence="2" type="ORF">SEMRO_1122_G243580.1</name>
</gene>
<dbReference type="Proteomes" id="UP001153069">
    <property type="component" value="Unassembled WGS sequence"/>
</dbReference>
<dbReference type="SUPFAM" id="SSF52087">
    <property type="entry name" value="CRAL/TRIO domain"/>
    <property type="match status" value="1"/>
</dbReference>
<proteinExistence type="predicted"/>